<dbReference type="InterPro" id="IPR001128">
    <property type="entry name" value="Cyt_P450"/>
</dbReference>
<organism evidence="8 9">
    <name type="scientific">Phyllosticta capitalensis</name>
    <dbReference type="NCBI Taxonomy" id="121624"/>
    <lineage>
        <taxon>Eukaryota</taxon>
        <taxon>Fungi</taxon>
        <taxon>Dikarya</taxon>
        <taxon>Ascomycota</taxon>
        <taxon>Pezizomycotina</taxon>
        <taxon>Dothideomycetes</taxon>
        <taxon>Dothideomycetes incertae sedis</taxon>
        <taxon>Botryosphaeriales</taxon>
        <taxon>Phyllostictaceae</taxon>
        <taxon>Phyllosticta</taxon>
    </lineage>
</organism>
<evidence type="ECO:0000256" key="4">
    <source>
        <dbReference type="ARBA" id="ARBA00023002"/>
    </source>
</evidence>
<reference evidence="8 9" key="1">
    <citation type="submission" date="2024-04" db="EMBL/GenBank/DDBJ databases">
        <title>Phyllosticta paracitricarpa is synonymous to the EU quarantine fungus P. citricarpa based on phylogenomic analyses.</title>
        <authorList>
            <consortium name="Lawrence Berkeley National Laboratory"/>
            <person name="Van Ingen-Buijs V.A."/>
            <person name="Van Westerhoven A.C."/>
            <person name="Haridas S."/>
            <person name="Skiadas P."/>
            <person name="Martin F."/>
            <person name="Groenewald J.Z."/>
            <person name="Crous P.W."/>
            <person name="Seidl M.F."/>
        </authorList>
    </citation>
    <scope>NUCLEOTIDE SEQUENCE [LARGE SCALE GENOMIC DNA]</scope>
    <source>
        <strain evidence="8 9">CBS 123374</strain>
    </source>
</reference>
<keyword evidence="9" id="KW-1185">Reference proteome</keyword>
<dbReference type="InterPro" id="IPR036396">
    <property type="entry name" value="Cyt_P450_sf"/>
</dbReference>
<dbReference type="InterPro" id="IPR002401">
    <property type="entry name" value="Cyt_P450_E_grp-I"/>
</dbReference>
<dbReference type="PRINTS" id="PR00385">
    <property type="entry name" value="P450"/>
</dbReference>
<dbReference type="PANTHER" id="PTHR24305:SF96">
    <property type="entry name" value="CYTOCHROME P450 MONOOXYGENASE STCB-RELATED"/>
    <property type="match status" value="1"/>
</dbReference>
<feature type="compositionally biased region" description="Low complexity" evidence="7">
    <location>
        <begin position="433"/>
        <end position="444"/>
    </location>
</feature>
<proteinExistence type="inferred from homology"/>
<evidence type="ECO:0000256" key="2">
    <source>
        <dbReference type="ARBA" id="ARBA00010617"/>
    </source>
</evidence>
<dbReference type="SUPFAM" id="SSF48264">
    <property type="entry name" value="Cytochrome P450"/>
    <property type="match status" value="1"/>
</dbReference>
<evidence type="ECO:0000256" key="1">
    <source>
        <dbReference type="ARBA" id="ARBA00001971"/>
    </source>
</evidence>
<keyword evidence="4 6" id="KW-0560">Oxidoreductase</keyword>
<dbReference type="Gene3D" id="1.10.630.10">
    <property type="entry name" value="Cytochrome P450"/>
    <property type="match status" value="1"/>
</dbReference>
<evidence type="ECO:0000313" key="8">
    <source>
        <dbReference type="EMBL" id="KAK8246727.1"/>
    </source>
</evidence>
<protein>
    <submittedName>
        <fullName evidence="8">Cytochrome P450 monooxygenase</fullName>
    </submittedName>
</protein>
<evidence type="ECO:0000256" key="7">
    <source>
        <dbReference type="SAM" id="MobiDB-lite"/>
    </source>
</evidence>
<gene>
    <name evidence="8" type="ORF">HDK90DRAFT_461538</name>
</gene>
<dbReference type="InterPro" id="IPR017972">
    <property type="entry name" value="Cyt_P450_CS"/>
</dbReference>
<dbReference type="Pfam" id="PF00067">
    <property type="entry name" value="p450"/>
    <property type="match status" value="1"/>
</dbReference>
<evidence type="ECO:0000256" key="3">
    <source>
        <dbReference type="ARBA" id="ARBA00022723"/>
    </source>
</evidence>
<feature type="region of interest" description="Disordered" evidence="7">
    <location>
        <begin position="420"/>
        <end position="444"/>
    </location>
</feature>
<keyword evidence="6" id="KW-0349">Heme</keyword>
<dbReference type="InterPro" id="IPR050121">
    <property type="entry name" value="Cytochrome_P450_monoxygenase"/>
</dbReference>
<sequence>MAPLSSAVSTYTESPSRLAGVLILGTVFLWIAQKLYHALTSPLRKIPGPFWSHVTHYPLKWAVITGRRTHFIHDLHLRYGSIVRISPWEVACCDAEAARTIHRPGSGFVKTKWYKTFADADHEGIFDMSDTKKHASRRRLMARAFSKSEIRGRWEGMVQEKVRLALWRIDKEVSDEGQADLLKWWTFMATDVSGTFMFGESFNMLEYGKKNDYIHVLENVIVGGGIRAELPLLCRIGQHLPITACQNMFNSTYKITQYGTKAVLNSRRKQPDDSSTTGPGTTIFAQLDPDELAHTAYPLTDADINREAGNFIVAGSDTTAVTLTYLTWAILRRPSLHRSLVREVSSLSEPFSDAVIEASCPFLNASITEALRLYGAAPGSLPRTHPTSPTTLAGFTVPAGVTVSTQAWSLHRDASAYPNPESFEPERWLEQQPGSTSPAPSFPTSATHFQPFGVGPRTCLGLHLAMMELRVAMARFLAAFGERAGLAKDMSDEEMEVVNFFLIRPKGERCSVVLSEAEGGMKELR</sequence>
<dbReference type="PRINTS" id="PR00463">
    <property type="entry name" value="EP450I"/>
</dbReference>
<dbReference type="GO" id="GO:0004497">
    <property type="term" value="F:monooxygenase activity"/>
    <property type="evidence" value="ECO:0007669"/>
    <property type="project" value="UniProtKB-KW"/>
</dbReference>
<comment type="cofactor">
    <cofactor evidence="1">
        <name>heme</name>
        <dbReference type="ChEBI" id="CHEBI:30413"/>
    </cofactor>
</comment>
<evidence type="ECO:0000256" key="6">
    <source>
        <dbReference type="RuleBase" id="RU000461"/>
    </source>
</evidence>
<keyword evidence="3 6" id="KW-0479">Metal-binding</keyword>
<dbReference type="CDD" id="cd11059">
    <property type="entry name" value="CYP_fungal"/>
    <property type="match status" value="1"/>
</dbReference>
<dbReference type="Proteomes" id="UP001492380">
    <property type="component" value="Unassembled WGS sequence"/>
</dbReference>
<comment type="caution">
    <text evidence="8">The sequence shown here is derived from an EMBL/GenBank/DDBJ whole genome shotgun (WGS) entry which is preliminary data.</text>
</comment>
<evidence type="ECO:0000256" key="5">
    <source>
        <dbReference type="ARBA" id="ARBA00023004"/>
    </source>
</evidence>
<comment type="similarity">
    <text evidence="2 6">Belongs to the cytochrome P450 family.</text>
</comment>
<dbReference type="EMBL" id="JBBWRZ010000001">
    <property type="protein sequence ID" value="KAK8246727.1"/>
    <property type="molecule type" value="Genomic_DNA"/>
</dbReference>
<dbReference type="PANTHER" id="PTHR24305">
    <property type="entry name" value="CYTOCHROME P450"/>
    <property type="match status" value="1"/>
</dbReference>
<evidence type="ECO:0000313" key="9">
    <source>
        <dbReference type="Proteomes" id="UP001492380"/>
    </source>
</evidence>
<dbReference type="PROSITE" id="PS00086">
    <property type="entry name" value="CYTOCHROME_P450"/>
    <property type="match status" value="1"/>
</dbReference>
<name>A0ABR1Z3E8_9PEZI</name>
<keyword evidence="6 8" id="KW-0503">Monooxygenase</keyword>
<accession>A0ABR1Z3E8</accession>
<keyword evidence="5 6" id="KW-0408">Iron</keyword>